<sequence length="68" mass="7622">MAKATQLILVLPTDHSCKVKIAKQLTEVMDGKRVSKKGMQELTQTKGDTLADFIKTYALYKFDLSSED</sequence>
<dbReference type="Proteomes" id="UP000785679">
    <property type="component" value="Unassembled WGS sequence"/>
</dbReference>
<reference evidence="1" key="1">
    <citation type="submission" date="2019-06" db="EMBL/GenBank/DDBJ databases">
        <authorList>
            <person name="Zheng W."/>
        </authorList>
    </citation>
    <scope>NUCLEOTIDE SEQUENCE</scope>
    <source>
        <strain evidence="1">QDHG01</strain>
    </source>
</reference>
<keyword evidence="2" id="KW-1185">Reference proteome</keyword>
<evidence type="ECO:0000313" key="2">
    <source>
        <dbReference type="Proteomes" id="UP000785679"/>
    </source>
</evidence>
<accession>A0A8J8T156</accession>
<name>A0A8J8T156_HALGN</name>
<protein>
    <submittedName>
        <fullName evidence="1">Uncharacterized protein</fullName>
    </submittedName>
</protein>
<gene>
    <name evidence="1" type="ORF">FGO68_gene13971</name>
</gene>
<proteinExistence type="predicted"/>
<evidence type="ECO:0000313" key="1">
    <source>
        <dbReference type="EMBL" id="TNV78065.1"/>
    </source>
</evidence>
<dbReference type="AlphaFoldDB" id="A0A8J8T156"/>
<dbReference type="EMBL" id="RRYP01010942">
    <property type="protein sequence ID" value="TNV78065.1"/>
    <property type="molecule type" value="Genomic_DNA"/>
</dbReference>
<organism evidence="1 2">
    <name type="scientific">Halteria grandinella</name>
    <dbReference type="NCBI Taxonomy" id="5974"/>
    <lineage>
        <taxon>Eukaryota</taxon>
        <taxon>Sar</taxon>
        <taxon>Alveolata</taxon>
        <taxon>Ciliophora</taxon>
        <taxon>Intramacronucleata</taxon>
        <taxon>Spirotrichea</taxon>
        <taxon>Stichotrichia</taxon>
        <taxon>Sporadotrichida</taxon>
        <taxon>Halteriidae</taxon>
        <taxon>Halteria</taxon>
    </lineage>
</organism>
<comment type="caution">
    <text evidence="1">The sequence shown here is derived from an EMBL/GenBank/DDBJ whole genome shotgun (WGS) entry which is preliminary data.</text>
</comment>